<dbReference type="AlphaFoldDB" id="A0A367M0R4"/>
<evidence type="ECO:0000313" key="3">
    <source>
        <dbReference type="EMBL" id="RCI70791.1"/>
    </source>
</evidence>
<protein>
    <submittedName>
        <fullName evidence="3">Acyl-CoA dehydrogenase</fullName>
    </submittedName>
</protein>
<organism evidence="3 4">
    <name type="scientific">Pseudomonas aeruginosa</name>
    <dbReference type="NCBI Taxonomy" id="287"/>
    <lineage>
        <taxon>Bacteria</taxon>
        <taxon>Pseudomonadati</taxon>
        <taxon>Pseudomonadota</taxon>
        <taxon>Gammaproteobacteria</taxon>
        <taxon>Pseudomonadales</taxon>
        <taxon>Pseudomonadaceae</taxon>
        <taxon>Pseudomonas</taxon>
    </lineage>
</organism>
<accession>A0A367M0R4</accession>
<feature type="domain" description="Acyl-CoA dehydrogenase/oxidase N-terminal" evidence="2">
    <location>
        <begin position="71"/>
        <end position="150"/>
    </location>
</feature>
<dbReference type="InterPro" id="IPR052166">
    <property type="entry name" value="Diverse_Acyl-CoA_DH"/>
</dbReference>
<dbReference type="GO" id="GO:0050660">
    <property type="term" value="F:flavin adenine dinucleotide binding"/>
    <property type="evidence" value="ECO:0007669"/>
    <property type="project" value="InterPro"/>
</dbReference>
<dbReference type="Pfam" id="PF02770">
    <property type="entry name" value="Acyl-CoA_dh_M"/>
    <property type="match status" value="1"/>
</dbReference>
<dbReference type="PANTHER" id="PTHR42803:SF1">
    <property type="entry name" value="BROAD-SPECIFICITY LINEAR ACYL-COA DEHYDROGENASE FADE5"/>
    <property type="match status" value="1"/>
</dbReference>
<dbReference type="InterPro" id="IPR006091">
    <property type="entry name" value="Acyl-CoA_Oxase/DH_mid-dom"/>
</dbReference>
<feature type="domain" description="Acyl-CoA oxidase/dehydrogenase middle" evidence="1">
    <location>
        <begin position="155"/>
        <end position="227"/>
    </location>
</feature>
<gene>
    <name evidence="3" type="ORF">DT376_32630</name>
</gene>
<evidence type="ECO:0000259" key="2">
    <source>
        <dbReference type="Pfam" id="PF02771"/>
    </source>
</evidence>
<dbReference type="InterPro" id="IPR009100">
    <property type="entry name" value="AcylCoA_DH/oxidase_NM_dom_sf"/>
</dbReference>
<comment type="caution">
    <text evidence="3">The sequence shown here is derived from an EMBL/GenBank/DDBJ whole genome shotgun (WGS) entry which is preliminary data.</text>
</comment>
<feature type="non-terminal residue" evidence="3">
    <location>
        <position position="252"/>
    </location>
</feature>
<reference evidence="3 4" key="1">
    <citation type="submission" date="2018-07" db="EMBL/GenBank/DDBJ databases">
        <title>Mechanisms of high-level aminoglycoside resistance among Gram-negative pathogens in Brazil.</title>
        <authorList>
            <person name="Ballaben A.S."/>
            <person name="Darini A.L.C."/>
            <person name="Doi Y."/>
        </authorList>
    </citation>
    <scope>NUCLEOTIDE SEQUENCE [LARGE SCALE GENOMIC DNA]</scope>
    <source>
        <strain evidence="3 4">B2-305</strain>
    </source>
</reference>
<dbReference type="GO" id="GO:0016627">
    <property type="term" value="F:oxidoreductase activity, acting on the CH-CH group of donors"/>
    <property type="evidence" value="ECO:0007669"/>
    <property type="project" value="InterPro"/>
</dbReference>
<dbReference type="InterPro" id="IPR037069">
    <property type="entry name" value="AcylCoA_DH/ox_N_sf"/>
</dbReference>
<dbReference type="InterPro" id="IPR013786">
    <property type="entry name" value="AcylCoA_DH/ox_N"/>
</dbReference>
<name>A0A367M0R4_PSEAI</name>
<dbReference type="SUPFAM" id="SSF56645">
    <property type="entry name" value="Acyl-CoA dehydrogenase NM domain-like"/>
    <property type="match status" value="1"/>
</dbReference>
<sequence>RDMRFVLNEVFEVSRLWAQLPALAEVVDAETAAAILEEAGKVTAGTIAPLNRPGDEEGCQWNAGAVSTPAGFPEAYRTYAEGGWVGVGGDPAYGGMGMPKVISAQVEELVNSANLSFGLYPMLTAGACLALNAHASDELKDKYLPNMYAGIWAGSMCLTEPHAGTDLGIIRTKAEPQADGSYRISGTKIFITGGEQDLTENIIHLVLAKLPDAPAGSRGISLFLVPKFLVGDDGALGARNAVHCGSIEHKMG</sequence>
<evidence type="ECO:0000259" key="1">
    <source>
        <dbReference type="Pfam" id="PF02770"/>
    </source>
</evidence>
<dbReference type="InterPro" id="IPR046373">
    <property type="entry name" value="Acyl-CoA_Oxase/DH_mid-dom_sf"/>
</dbReference>
<dbReference type="Gene3D" id="2.40.110.10">
    <property type="entry name" value="Butyryl-CoA Dehydrogenase, subunit A, domain 2"/>
    <property type="match status" value="1"/>
</dbReference>
<dbReference type="PANTHER" id="PTHR42803">
    <property type="entry name" value="ACYL-COA DEHYDROGENASE"/>
    <property type="match status" value="1"/>
</dbReference>
<feature type="non-terminal residue" evidence="3">
    <location>
        <position position="1"/>
    </location>
</feature>
<dbReference type="Proteomes" id="UP000253594">
    <property type="component" value="Unassembled WGS sequence"/>
</dbReference>
<evidence type="ECO:0000313" key="4">
    <source>
        <dbReference type="Proteomes" id="UP000253594"/>
    </source>
</evidence>
<dbReference type="Pfam" id="PF02771">
    <property type="entry name" value="Acyl-CoA_dh_N"/>
    <property type="match status" value="1"/>
</dbReference>
<proteinExistence type="predicted"/>
<dbReference type="EMBL" id="QORE01001828">
    <property type="protein sequence ID" value="RCI70791.1"/>
    <property type="molecule type" value="Genomic_DNA"/>
</dbReference>
<dbReference type="Gene3D" id="1.10.540.10">
    <property type="entry name" value="Acyl-CoA dehydrogenase/oxidase, N-terminal domain"/>
    <property type="match status" value="1"/>
</dbReference>